<proteinExistence type="predicted"/>
<reference evidence="3" key="1">
    <citation type="journal article" date="2012" name="Science">
        <title>The Paleozoic origin of enzymatic lignin decomposition reconstructed from 31 fungal genomes.</title>
        <authorList>
            <person name="Floudas D."/>
            <person name="Binder M."/>
            <person name="Riley R."/>
            <person name="Barry K."/>
            <person name="Blanchette R.A."/>
            <person name="Henrissat B."/>
            <person name="Martinez A.T."/>
            <person name="Otillar R."/>
            <person name="Spatafora J.W."/>
            <person name="Yadav J.S."/>
            <person name="Aerts A."/>
            <person name="Benoit I."/>
            <person name="Boyd A."/>
            <person name="Carlson A."/>
            <person name="Copeland A."/>
            <person name="Coutinho P.M."/>
            <person name="de Vries R.P."/>
            <person name="Ferreira P."/>
            <person name="Findley K."/>
            <person name="Foster B."/>
            <person name="Gaskell J."/>
            <person name="Glotzer D."/>
            <person name="Gorecki P."/>
            <person name="Heitman J."/>
            <person name="Hesse C."/>
            <person name="Hori C."/>
            <person name="Igarashi K."/>
            <person name="Jurgens J.A."/>
            <person name="Kallen N."/>
            <person name="Kersten P."/>
            <person name="Kohler A."/>
            <person name="Kuees U."/>
            <person name="Kumar T.K.A."/>
            <person name="Kuo A."/>
            <person name="LaButti K."/>
            <person name="Larrondo L.F."/>
            <person name="Lindquist E."/>
            <person name="Ling A."/>
            <person name="Lombard V."/>
            <person name="Lucas S."/>
            <person name="Lundell T."/>
            <person name="Martin R."/>
            <person name="McLaughlin D.J."/>
            <person name="Morgenstern I."/>
            <person name="Morin E."/>
            <person name="Murat C."/>
            <person name="Nagy L.G."/>
            <person name="Nolan M."/>
            <person name="Ohm R.A."/>
            <person name="Patyshakuliyeva A."/>
            <person name="Rokas A."/>
            <person name="Ruiz-Duenas F.J."/>
            <person name="Sabat G."/>
            <person name="Salamov A."/>
            <person name="Samejima M."/>
            <person name="Schmutz J."/>
            <person name="Slot J.C."/>
            <person name="St John F."/>
            <person name="Stenlid J."/>
            <person name="Sun H."/>
            <person name="Sun S."/>
            <person name="Syed K."/>
            <person name="Tsang A."/>
            <person name="Wiebenga A."/>
            <person name="Young D."/>
            <person name="Pisabarro A."/>
            <person name="Eastwood D.C."/>
            <person name="Martin F."/>
            <person name="Cullen D."/>
            <person name="Grigoriev I.V."/>
            <person name="Hibbett D.S."/>
        </authorList>
    </citation>
    <scope>NUCLEOTIDE SEQUENCE [LARGE SCALE GENOMIC DNA]</scope>
    <source>
        <strain evidence="3">RWD-64-598 SS2</strain>
    </source>
</reference>
<evidence type="ECO:0000256" key="1">
    <source>
        <dbReference type="SAM" id="MobiDB-lite"/>
    </source>
</evidence>
<feature type="region of interest" description="Disordered" evidence="1">
    <location>
        <begin position="93"/>
        <end position="128"/>
    </location>
</feature>
<keyword evidence="3" id="KW-1185">Reference proteome</keyword>
<name>A0A5M3N7X0_CONPW</name>
<dbReference type="EMBL" id="JH711573">
    <property type="protein sequence ID" value="EIW87406.1"/>
    <property type="molecule type" value="Genomic_DNA"/>
</dbReference>
<dbReference type="AlphaFoldDB" id="A0A5M3N7X0"/>
<evidence type="ECO:0000313" key="2">
    <source>
        <dbReference type="EMBL" id="EIW87406.1"/>
    </source>
</evidence>
<accession>A0A5M3N7X0</accession>
<dbReference type="GeneID" id="19202595"/>
<organism evidence="2 3">
    <name type="scientific">Coniophora puteana (strain RWD-64-598)</name>
    <name type="common">Brown rot fungus</name>
    <dbReference type="NCBI Taxonomy" id="741705"/>
    <lineage>
        <taxon>Eukaryota</taxon>
        <taxon>Fungi</taxon>
        <taxon>Dikarya</taxon>
        <taxon>Basidiomycota</taxon>
        <taxon>Agaricomycotina</taxon>
        <taxon>Agaricomycetes</taxon>
        <taxon>Agaricomycetidae</taxon>
        <taxon>Boletales</taxon>
        <taxon>Coniophorineae</taxon>
        <taxon>Coniophoraceae</taxon>
        <taxon>Coniophora</taxon>
    </lineage>
</organism>
<dbReference type="RefSeq" id="XP_007763902.1">
    <property type="nucleotide sequence ID" value="XM_007765712.1"/>
</dbReference>
<gene>
    <name evidence="2" type="ORF">CONPUDRAFT_149437</name>
</gene>
<evidence type="ECO:0000313" key="3">
    <source>
        <dbReference type="Proteomes" id="UP000053558"/>
    </source>
</evidence>
<protein>
    <submittedName>
        <fullName evidence="2">Uncharacterized protein</fullName>
    </submittedName>
</protein>
<sequence>MSNIREQLLLGPGMRRPRSSLQKRQAGRMRNSVYRLLKSGMPCLYVVDGATAPPSVPPAADPPPSVSYTLEVVLVSPVLAELDDAVELAADIDGEEDAESGEKARVQLSRRTKRLVGSTRTRDESRAW</sequence>
<dbReference type="KEGG" id="cput:CONPUDRAFT_149437"/>
<comment type="caution">
    <text evidence="2">The sequence shown here is derived from an EMBL/GenBank/DDBJ whole genome shotgun (WGS) entry which is preliminary data.</text>
</comment>
<dbReference type="Proteomes" id="UP000053558">
    <property type="component" value="Unassembled WGS sequence"/>
</dbReference>
<feature type="region of interest" description="Disordered" evidence="1">
    <location>
        <begin position="1"/>
        <end position="27"/>
    </location>
</feature>